<proteinExistence type="predicted"/>
<protein>
    <submittedName>
        <fullName evidence="2">Uncharacterized protein</fullName>
    </submittedName>
</protein>
<evidence type="ECO:0000313" key="2">
    <source>
        <dbReference type="EMBL" id="KAG2496608.1"/>
    </source>
</evidence>
<feature type="compositionally biased region" description="Low complexity" evidence="1">
    <location>
        <begin position="378"/>
        <end position="391"/>
    </location>
</feature>
<name>A0A835Y5Y0_9CHLO</name>
<sequence length="973" mass="95757">MSSVRRRGVAAAHNNDNSARTSLGACSSAGPSKGGGSGKGLAGLEGAPTEPPRALQQHLKAALARQASSSAPWDAAAWLLEIFLLIVATLAHDMGVAAGCEPGADACPDCGPRFGREGPTLAAFPCGAGGAAKAFYVLRRLPAFVLHTIARCDLSPILYSSVLLLAGALYVVRILHPLPPRQIRPSAYVRRRHALVAASRLAMALGNTAAVLLAPIGCLAGTTALYYVPPTAVPLLGLSAGLHLSAGSGDRPSGDAGGGGRPGLLSPNVGLAYVACKAAVWGRVPLRLHLVVGLLEWANGVAVGAAVAQRLGGRPALAAALHPAVLALQAAAYGLLPLVFVAAVEGSQRALYRRNHMRRSQGSRTPDYSTAGPERASKVASPSAHVSHAPAGPAPPPAAPAESRAYPTSPPALPPPRRMCLARLRPLPLRLRREGPAPRPAQGQDLGVVTATAPRRRALPAYCPLTASAAVLDHGQRNGTDPFPAAAARLTAALATAAAATAAARGGPSAAAAAAARDPQPVIRAAVVRGCVHLLGVLVSLAPPPSMSASAEEAEPEVAGGAAGPAVRMAHVEVPTLAAAPDGGDAAEAEHVRALLLETMAASGGGGAAATADGTADGISAGGAASFTLLPVAVPVATSPDWLDVEVLRWGRSVAAGSGGGGSGGGDGGGGPRVRVVAVAPGGGVAADEVVELTAPVAEEEGEEEQAEAEAALRREWVVSGRLRLPAPDRPGAYYLHILPTPAAAAAEVSNGSTANGSGGGACSSPLSASASAAAAARAAAGGPHAPLAVLPLLALPSAEAAAELGALFETMVYDTLMLYDTTTTAAAAPADSSDDVSSGGSVAVAAATAAAAHAAAFAGTFAGLASDLAFLIACCLPYAPTHTTATAPAAGAAAGISAGAAAGPAGASQSDVARLASGLLSYLDECGLTACAADVRGLLAGRWPALVSAAAEAGAAGVADAAARAEAEVFLP</sequence>
<evidence type="ECO:0000256" key="1">
    <source>
        <dbReference type="SAM" id="MobiDB-lite"/>
    </source>
</evidence>
<dbReference type="EMBL" id="JAEHOE010000018">
    <property type="protein sequence ID" value="KAG2496608.1"/>
    <property type="molecule type" value="Genomic_DNA"/>
</dbReference>
<dbReference type="Proteomes" id="UP000612055">
    <property type="component" value="Unassembled WGS sequence"/>
</dbReference>
<comment type="caution">
    <text evidence="2">The sequence shown here is derived from an EMBL/GenBank/DDBJ whole genome shotgun (WGS) entry which is preliminary data.</text>
</comment>
<reference evidence="2" key="1">
    <citation type="journal article" date="2020" name="bioRxiv">
        <title>Comparative genomics of Chlamydomonas.</title>
        <authorList>
            <person name="Craig R.J."/>
            <person name="Hasan A.R."/>
            <person name="Ness R.W."/>
            <person name="Keightley P.D."/>
        </authorList>
    </citation>
    <scope>NUCLEOTIDE SEQUENCE</scope>
    <source>
        <strain evidence="2">CCAP 11/70</strain>
    </source>
</reference>
<gene>
    <name evidence="2" type="ORF">HYH03_005429</name>
</gene>
<keyword evidence="3" id="KW-1185">Reference proteome</keyword>
<dbReference type="AlphaFoldDB" id="A0A835Y5Y0"/>
<accession>A0A835Y5Y0</accession>
<feature type="compositionally biased region" description="Pro residues" evidence="1">
    <location>
        <begin position="408"/>
        <end position="417"/>
    </location>
</feature>
<organism evidence="2 3">
    <name type="scientific">Edaphochlamys debaryana</name>
    <dbReference type="NCBI Taxonomy" id="47281"/>
    <lineage>
        <taxon>Eukaryota</taxon>
        <taxon>Viridiplantae</taxon>
        <taxon>Chlorophyta</taxon>
        <taxon>core chlorophytes</taxon>
        <taxon>Chlorophyceae</taxon>
        <taxon>CS clade</taxon>
        <taxon>Chlamydomonadales</taxon>
        <taxon>Chlamydomonadales incertae sedis</taxon>
        <taxon>Edaphochlamys</taxon>
    </lineage>
</organism>
<evidence type="ECO:0000313" key="3">
    <source>
        <dbReference type="Proteomes" id="UP000612055"/>
    </source>
</evidence>
<feature type="compositionally biased region" description="Gly residues" evidence="1">
    <location>
        <begin position="32"/>
        <end position="43"/>
    </location>
</feature>
<feature type="region of interest" description="Disordered" evidence="1">
    <location>
        <begin position="354"/>
        <end position="418"/>
    </location>
</feature>
<feature type="region of interest" description="Disordered" evidence="1">
    <location>
        <begin position="1"/>
        <end position="55"/>
    </location>
</feature>